<evidence type="ECO:0000313" key="1">
    <source>
        <dbReference type="EMBL" id="KAF2133093.1"/>
    </source>
</evidence>
<dbReference type="InterPro" id="IPR032063">
    <property type="entry name" value="MavL-like"/>
</dbReference>
<accession>A0A6A6APH4</accession>
<gene>
    <name evidence="1" type="ORF">P153DRAFT_282095</name>
</gene>
<dbReference type="OrthoDB" id="6357136at2759"/>
<dbReference type="Pfam" id="PF16062">
    <property type="entry name" value="MavL-like"/>
    <property type="match status" value="2"/>
</dbReference>
<name>A0A6A6APH4_9PLEO</name>
<dbReference type="GeneID" id="54403607"/>
<dbReference type="Proteomes" id="UP000799771">
    <property type="component" value="Unassembled WGS sequence"/>
</dbReference>
<reference evidence="1" key="1">
    <citation type="journal article" date="2020" name="Stud. Mycol.">
        <title>101 Dothideomycetes genomes: a test case for predicting lifestyles and emergence of pathogens.</title>
        <authorList>
            <person name="Haridas S."/>
            <person name="Albert R."/>
            <person name="Binder M."/>
            <person name="Bloem J."/>
            <person name="Labutti K."/>
            <person name="Salamov A."/>
            <person name="Andreopoulos B."/>
            <person name="Baker S."/>
            <person name="Barry K."/>
            <person name="Bills G."/>
            <person name="Bluhm B."/>
            <person name="Cannon C."/>
            <person name="Castanera R."/>
            <person name="Culley D."/>
            <person name="Daum C."/>
            <person name="Ezra D."/>
            <person name="Gonzalez J."/>
            <person name="Henrissat B."/>
            <person name="Kuo A."/>
            <person name="Liang C."/>
            <person name="Lipzen A."/>
            <person name="Lutzoni F."/>
            <person name="Magnuson J."/>
            <person name="Mondo S."/>
            <person name="Nolan M."/>
            <person name="Ohm R."/>
            <person name="Pangilinan J."/>
            <person name="Park H.-J."/>
            <person name="Ramirez L."/>
            <person name="Alfaro M."/>
            <person name="Sun H."/>
            <person name="Tritt A."/>
            <person name="Yoshinaga Y."/>
            <person name="Zwiers L.-H."/>
            <person name="Turgeon B."/>
            <person name="Goodwin S."/>
            <person name="Spatafora J."/>
            <person name="Crous P."/>
            <person name="Grigoriev I."/>
        </authorList>
    </citation>
    <scope>NUCLEOTIDE SEQUENCE</scope>
    <source>
        <strain evidence="1">CBS 119687</strain>
    </source>
</reference>
<dbReference type="RefSeq" id="XP_033527480.1">
    <property type="nucleotide sequence ID" value="XM_033663175.1"/>
</dbReference>
<protein>
    <submittedName>
        <fullName evidence="1">Uncharacterized protein</fullName>
    </submittedName>
</protein>
<keyword evidence="2" id="KW-1185">Reference proteome</keyword>
<dbReference type="AlphaFoldDB" id="A0A6A6APH4"/>
<evidence type="ECO:0000313" key="2">
    <source>
        <dbReference type="Proteomes" id="UP000799771"/>
    </source>
</evidence>
<dbReference type="EMBL" id="ML977499">
    <property type="protein sequence ID" value="KAF2133093.1"/>
    <property type="molecule type" value="Genomic_DNA"/>
</dbReference>
<sequence length="394" mass="44838">MSLNHDNLVVKPPTTANLIRNFDPEVIRADAESTRIIVHPRFPQLVEQFLDHKRARGSKYEKALYSRMSDWKEEVSRLVEKRPLTFMNGNDFTVLRNGVMITDGTDEWDRNGTAVQDKNEYLTLEEYLSYDEIMLSSLIGVSGYSYLINDGNRYNKAVPGRPGTFEERAVIVGLVGPRFERPNRMDSIFILPCESKGQDPQLSTLFRSFFGVVRNEVTTFDKEMYMARVRITVEIFLLEANDRAKNAHRKAYGYVVGLGLGVWQHHNDQPTMYIDTFTSVLDSLHLTNISTLEFSWIEVPPTCAKNLADSAQRQGIRAIFSKRNPAEKLDTDELLTLSYAWDGNAFPGNEYWCGYLAMSGDPAAACMSTIPELHNALVNPFTDRVTVLEFEMTT</sequence>
<proteinExistence type="predicted"/>
<organism evidence="1 2">
    <name type="scientific">Dothidotthia symphoricarpi CBS 119687</name>
    <dbReference type="NCBI Taxonomy" id="1392245"/>
    <lineage>
        <taxon>Eukaryota</taxon>
        <taxon>Fungi</taxon>
        <taxon>Dikarya</taxon>
        <taxon>Ascomycota</taxon>
        <taxon>Pezizomycotina</taxon>
        <taxon>Dothideomycetes</taxon>
        <taxon>Pleosporomycetidae</taxon>
        <taxon>Pleosporales</taxon>
        <taxon>Dothidotthiaceae</taxon>
        <taxon>Dothidotthia</taxon>
    </lineage>
</organism>